<organism evidence="1 2">
    <name type="scientific">Mycobacterium gordonae</name>
    <dbReference type="NCBI Taxonomy" id="1778"/>
    <lineage>
        <taxon>Bacteria</taxon>
        <taxon>Bacillati</taxon>
        <taxon>Actinomycetota</taxon>
        <taxon>Actinomycetes</taxon>
        <taxon>Mycobacteriales</taxon>
        <taxon>Mycobacteriaceae</taxon>
        <taxon>Mycobacterium</taxon>
    </lineage>
</organism>
<evidence type="ECO:0000313" key="2">
    <source>
        <dbReference type="Proteomes" id="UP000193928"/>
    </source>
</evidence>
<name>A0A1X1WHS0_MYCGO</name>
<dbReference type="InterPro" id="IPR021130">
    <property type="entry name" value="PRib-ATP_PPHydrolase-like"/>
</dbReference>
<dbReference type="AlphaFoldDB" id="A0A1X1WHS0"/>
<comment type="caution">
    <text evidence="1">The sequence shown here is derived from an EMBL/GenBank/DDBJ whole genome shotgun (WGS) entry which is preliminary data.</text>
</comment>
<dbReference type="Proteomes" id="UP000193928">
    <property type="component" value="Unassembled WGS sequence"/>
</dbReference>
<evidence type="ECO:0000313" key="1">
    <source>
        <dbReference type="EMBL" id="ORV86042.1"/>
    </source>
</evidence>
<proteinExistence type="predicted"/>
<reference evidence="1 2" key="1">
    <citation type="submission" date="2016-01" db="EMBL/GenBank/DDBJ databases">
        <title>The new phylogeny of the genus Mycobacterium.</title>
        <authorList>
            <person name="Tarcisio F."/>
            <person name="Conor M."/>
            <person name="Antonella G."/>
            <person name="Elisabetta G."/>
            <person name="Giulia F.S."/>
            <person name="Sara T."/>
            <person name="Anna F."/>
            <person name="Clotilde B."/>
            <person name="Roberto B."/>
            <person name="Veronica D.S."/>
            <person name="Fabio R."/>
            <person name="Monica P."/>
            <person name="Olivier J."/>
            <person name="Enrico T."/>
            <person name="Nicola S."/>
        </authorList>
    </citation>
    <scope>NUCLEOTIDE SEQUENCE [LARGE SCALE GENOMIC DNA]</scope>
    <source>
        <strain evidence="1 2">DSM 44160</strain>
    </source>
</reference>
<dbReference type="Gene3D" id="1.10.3420.10">
    <property type="entry name" value="putative ntp pyrophosphohydrolase like domain"/>
    <property type="match status" value="1"/>
</dbReference>
<accession>A0A1X1WHS0</accession>
<dbReference type="InterPro" id="IPR023292">
    <property type="entry name" value="NTP_PyroPHydrolase-like_dom_sf"/>
</dbReference>
<dbReference type="EMBL" id="LQOY01000083">
    <property type="protein sequence ID" value="ORV86042.1"/>
    <property type="molecule type" value="Genomic_DNA"/>
</dbReference>
<dbReference type="Pfam" id="PF01503">
    <property type="entry name" value="PRA-PH"/>
    <property type="match status" value="1"/>
</dbReference>
<keyword evidence="2" id="KW-1185">Reference proteome</keyword>
<evidence type="ECO:0008006" key="3">
    <source>
        <dbReference type="Google" id="ProtNLM"/>
    </source>
</evidence>
<protein>
    <recommendedName>
        <fullName evidence="3">Nucleotide pyrophosphohydrolase</fullName>
    </recommendedName>
</protein>
<dbReference type="SUPFAM" id="SSF101386">
    <property type="entry name" value="all-alpha NTP pyrophosphatases"/>
    <property type="match status" value="1"/>
</dbReference>
<sequence length="133" mass="14533">MQCVMQFHRAFGLPGAARPCVAQVPPQLFELRIALLVEEVQEFADAARSGDIVALADALADIAYVTYGAALTYGIDLDAVLREIHRSNMSKLGPDGRPVMRSDGKVLKPITYRRPDVKAVLAVQLPLPFEDTL</sequence>
<gene>
    <name evidence="1" type="ORF">AWC08_25095</name>
</gene>